<keyword evidence="8 9" id="KW-0665">Pyrimidine biosynthesis</keyword>
<keyword evidence="9" id="KW-0460">Magnesium</keyword>
<keyword evidence="12" id="KW-1185">Reference proteome</keyword>
<reference evidence="11 12" key="1">
    <citation type="submission" date="2018-04" db="EMBL/GenBank/DDBJ databases">
        <title>Novel species isolated from glacier.</title>
        <authorList>
            <person name="Liu Q."/>
            <person name="Xin Y.-H."/>
        </authorList>
    </citation>
    <scope>NUCLEOTIDE SEQUENCE [LARGE SCALE GENOMIC DNA]</scope>
    <source>
        <strain evidence="11 12">GT1R17</strain>
    </source>
</reference>
<feature type="binding site" evidence="9">
    <location>
        <position position="127"/>
    </location>
    <ligand>
        <name>orotate</name>
        <dbReference type="ChEBI" id="CHEBI:30839"/>
    </ligand>
</feature>
<gene>
    <name evidence="9" type="primary">pyrE</name>
    <name evidence="11" type="ORF">CJD38_17880</name>
</gene>
<dbReference type="InterPro" id="IPR023031">
    <property type="entry name" value="OPRT"/>
</dbReference>
<dbReference type="Proteomes" id="UP000244248">
    <property type="component" value="Unassembled WGS sequence"/>
</dbReference>
<keyword evidence="6 9" id="KW-0328">Glycosyltransferase</keyword>
<dbReference type="InterPro" id="IPR029057">
    <property type="entry name" value="PRTase-like"/>
</dbReference>
<feature type="binding site" evidence="9">
    <location>
        <position position="98"/>
    </location>
    <ligand>
        <name>5-phospho-alpha-D-ribose 1-diphosphate</name>
        <dbReference type="ChEBI" id="CHEBI:58017"/>
        <note>ligand shared between dimeric partners</note>
    </ligand>
</feature>
<feature type="binding site" evidence="9">
    <location>
        <begin position="34"/>
        <end position="35"/>
    </location>
    <ligand>
        <name>orotate</name>
        <dbReference type="ChEBI" id="CHEBI:30839"/>
    </ligand>
</feature>
<comment type="caution">
    <text evidence="11">The sequence shown here is derived from an EMBL/GenBank/DDBJ whole genome shotgun (WGS) entry which is preliminary data.</text>
</comment>
<accession>A0A2T5MB29</accession>
<dbReference type="GO" id="GO:0005737">
    <property type="term" value="C:cytoplasm"/>
    <property type="evidence" value="ECO:0007669"/>
    <property type="project" value="TreeGrafter"/>
</dbReference>
<organism evidence="11 12">
    <name type="scientific">Stenotrophobium rhamnosiphilum</name>
    <dbReference type="NCBI Taxonomy" id="2029166"/>
    <lineage>
        <taxon>Bacteria</taxon>
        <taxon>Pseudomonadati</taxon>
        <taxon>Pseudomonadota</taxon>
        <taxon>Gammaproteobacteria</taxon>
        <taxon>Nevskiales</taxon>
        <taxon>Nevskiaceae</taxon>
        <taxon>Stenotrophobium</taxon>
    </lineage>
</organism>
<dbReference type="AlphaFoldDB" id="A0A2T5MB29"/>
<feature type="binding site" description="in other chain" evidence="9">
    <location>
        <begin position="123"/>
        <end position="131"/>
    </location>
    <ligand>
        <name>5-phospho-alpha-D-ribose 1-diphosphate</name>
        <dbReference type="ChEBI" id="CHEBI:58017"/>
        <note>ligand shared between dimeric partners</note>
    </ligand>
</feature>
<dbReference type="PANTHER" id="PTHR46683">
    <property type="entry name" value="OROTATE PHOSPHORIBOSYLTRANSFERASE 1-RELATED"/>
    <property type="match status" value="1"/>
</dbReference>
<evidence type="ECO:0000256" key="7">
    <source>
        <dbReference type="ARBA" id="ARBA00022679"/>
    </source>
</evidence>
<dbReference type="EMBL" id="QANS01000010">
    <property type="protein sequence ID" value="PTU28220.1"/>
    <property type="molecule type" value="Genomic_DNA"/>
</dbReference>
<comment type="catalytic activity">
    <reaction evidence="9">
        <text>orotidine 5'-phosphate + diphosphate = orotate + 5-phospho-alpha-D-ribose 1-diphosphate</text>
        <dbReference type="Rhea" id="RHEA:10380"/>
        <dbReference type="ChEBI" id="CHEBI:30839"/>
        <dbReference type="ChEBI" id="CHEBI:33019"/>
        <dbReference type="ChEBI" id="CHEBI:57538"/>
        <dbReference type="ChEBI" id="CHEBI:58017"/>
        <dbReference type="EC" id="2.4.2.10"/>
    </reaction>
</comment>
<dbReference type="FunFam" id="3.40.50.2020:FF:000008">
    <property type="entry name" value="Orotate phosphoribosyltransferase"/>
    <property type="match status" value="1"/>
</dbReference>
<feature type="binding site" description="in other chain" evidence="9">
    <location>
        <position position="26"/>
    </location>
    <ligand>
        <name>5-phospho-alpha-D-ribose 1-diphosphate</name>
        <dbReference type="ChEBI" id="CHEBI:58017"/>
        <note>ligand shared between dimeric partners</note>
    </ligand>
</feature>
<dbReference type="EC" id="2.4.2.10" evidence="5 9"/>
<comment type="pathway">
    <text evidence="2 9">Pyrimidine metabolism; UMP biosynthesis via de novo pathway; UMP from orotate: step 1/2.</text>
</comment>
<comment type="similarity">
    <text evidence="3 9">Belongs to the purine/pyrimidine phosphoribosyltransferase family. PyrE subfamily.</text>
</comment>
<dbReference type="GO" id="GO:0044205">
    <property type="term" value="P:'de novo' UMP biosynthetic process"/>
    <property type="evidence" value="ECO:0007669"/>
    <property type="project" value="UniProtKB-UniRule"/>
</dbReference>
<dbReference type="PANTHER" id="PTHR46683:SF1">
    <property type="entry name" value="OROTATE PHOSPHORIBOSYLTRANSFERASE 1-RELATED"/>
    <property type="match status" value="1"/>
</dbReference>
<dbReference type="GO" id="GO:0004588">
    <property type="term" value="F:orotate phosphoribosyltransferase activity"/>
    <property type="evidence" value="ECO:0007669"/>
    <property type="project" value="UniProtKB-UniRule"/>
</dbReference>
<dbReference type="HAMAP" id="MF_01208">
    <property type="entry name" value="PyrE"/>
    <property type="match status" value="1"/>
</dbReference>
<dbReference type="CDD" id="cd06223">
    <property type="entry name" value="PRTases_typeI"/>
    <property type="match status" value="1"/>
</dbReference>
<dbReference type="Pfam" id="PF00156">
    <property type="entry name" value="Pribosyltran"/>
    <property type="match status" value="1"/>
</dbReference>
<evidence type="ECO:0000256" key="3">
    <source>
        <dbReference type="ARBA" id="ARBA00006340"/>
    </source>
</evidence>
<dbReference type="RefSeq" id="WP_107941795.1">
    <property type="nucleotide sequence ID" value="NZ_QANS01000010.1"/>
</dbReference>
<evidence type="ECO:0000256" key="4">
    <source>
        <dbReference type="ARBA" id="ARBA00011738"/>
    </source>
</evidence>
<dbReference type="GO" id="GO:0046132">
    <property type="term" value="P:pyrimidine ribonucleoside biosynthetic process"/>
    <property type="evidence" value="ECO:0007669"/>
    <property type="project" value="TreeGrafter"/>
</dbReference>
<evidence type="ECO:0000256" key="9">
    <source>
        <dbReference type="HAMAP-Rule" id="MF_01208"/>
    </source>
</evidence>
<dbReference type="NCBIfam" id="TIGR00336">
    <property type="entry name" value="pyrE"/>
    <property type="match status" value="1"/>
</dbReference>
<feature type="binding site" evidence="9">
    <location>
        <position position="102"/>
    </location>
    <ligand>
        <name>5-phospho-alpha-D-ribose 1-diphosphate</name>
        <dbReference type="ChEBI" id="CHEBI:58017"/>
        <note>ligand shared between dimeric partners</note>
    </ligand>
</feature>
<dbReference type="GO" id="GO:0006207">
    <property type="term" value="P:'de novo' pyrimidine nucleobase biosynthetic process"/>
    <property type="evidence" value="ECO:0007669"/>
    <property type="project" value="TreeGrafter"/>
</dbReference>
<dbReference type="GO" id="GO:0000287">
    <property type="term" value="F:magnesium ion binding"/>
    <property type="evidence" value="ECO:0007669"/>
    <property type="project" value="UniProtKB-UniRule"/>
</dbReference>
<comment type="subunit">
    <text evidence="4 9">Homodimer.</text>
</comment>
<protein>
    <recommendedName>
        <fullName evidence="5 9">Orotate phosphoribosyltransferase</fullName>
        <shortName evidence="9">OPRT</shortName>
        <shortName evidence="9">OPRTase</shortName>
        <ecNumber evidence="5 9">2.4.2.10</ecNumber>
    </recommendedName>
</protein>
<dbReference type="SUPFAM" id="SSF53271">
    <property type="entry name" value="PRTase-like"/>
    <property type="match status" value="1"/>
</dbReference>
<dbReference type="InterPro" id="IPR000836">
    <property type="entry name" value="PRTase_dom"/>
</dbReference>
<sequence length="214" mass="22840">MHAYQTAFLKLALEHEVLKFGQFTLKSGRVSPYFFNLGKISSGAAMRDLSRAYAEALAASGLEYDGLFGPAYKGIPLVSAVSIALAERGRDLPYSYNRKEAKDHGEGGVLVGAAPKGRVVIVDDVLTAGTALREAVNILRKAGAEPVAAVIALDRQEVGPNGNSAVAEMERDTGIRVVPLVTVKEVLQFLQAGNADEATIQAMQDYQARYGVKS</sequence>
<keyword evidence="7 9" id="KW-0808">Transferase</keyword>
<feature type="domain" description="Phosphoribosyltransferase" evidence="10">
    <location>
        <begin position="51"/>
        <end position="156"/>
    </location>
</feature>
<feature type="binding site" evidence="9">
    <location>
        <position position="104"/>
    </location>
    <ligand>
        <name>5-phospho-alpha-D-ribose 1-diphosphate</name>
        <dbReference type="ChEBI" id="CHEBI:58017"/>
        <note>ligand shared between dimeric partners</note>
    </ligand>
</feature>
<evidence type="ECO:0000259" key="10">
    <source>
        <dbReference type="Pfam" id="PF00156"/>
    </source>
</evidence>
<evidence type="ECO:0000256" key="8">
    <source>
        <dbReference type="ARBA" id="ARBA00022975"/>
    </source>
</evidence>
<evidence type="ECO:0000313" key="11">
    <source>
        <dbReference type="EMBL" id="PTU28220.1"/>
    </source>
</evidence>
<dbReference type="InterPro" id="IPR004467">
    <property type="entry name" value="Or_phspho_trans_dom"/>
</dbReference>
<feature type="binding site" description="in other chain" evidence="9">
    <location>
        <position position="99"/>
    </location>
    <ligand>
        <name>5-phospho-alpha-D-ribose 1-diphosphate</name>
        <dbReference type="ChEBI" id="CHEBI:58017"/>
        <note>ligand shared between dimeric partners</note>
    </ligand>
</feature>
<comment type="function">
    <text evidence="1 9">Catalyzes the transfer of a ribosyl phosphate group from 5-phosphoribose 1-diphosphate to orotate, leading to the formation of orotidine monophosphate (OMP).</text>
</comment>
<feature type="binding site" description="in other chain" evidence="9">
    <location>
        <begin position="72"/>
        <end position="73"/>
    </location>
    <ligand>
        <name>5-phospho-alpha-D-ribose 1-diphosphate</name>
        <dbReference type="ChEBI" id="CHEBI:58017"/>
        <note>ligand shared between dimeric partners</note>
    </ligand>
</feature>
<evidence type="ECO:0000256" key="2">
    <source>
        <dbReference type="ARBA" id="ARBA00004889"/>
    </source>
</evidence>
<evidence type="ECO:0000256" key="5">
    <source>
        <dbReference type="ARBA" id="ARBA00011971"/>
    </source>
</evidence>
<feature type="binding site" evidence="9">
    <location>
        <position position="155"/>
    </location>
    <ligand>
        <name>orotate</name>
        <dbReference type="ChEBI" id="CHEBI:30839"/>
    </ligand>
</feature>
<evidence type="ECO:0000313" key="12">
    <source>
        <dbReference type="Proteomes" id="UP000244248"/>
    </source>
</evidence>
<evidence type="ECO:0000256" key="6">
    <source>
        <dbReference type="ARBA" id="ARBA00022676"/>
    </source>
</evidence>
<dbReference type="OrthoDB" id="9779060at2"/>
<comment type="cofactor">
    <cofactor evidence="9">
        <name>Mg(2+)</name>
        <dbReference type="ChEBI" id="CHEBI:18420"/>
    </cofactor>
</comment>
<evidence type="ECO:0000256" key="1">
    <source>
        <dbReference type="ARBA" id="ARBA00003769"/>
    </source>
</evidence>
<dbReference type="UniPathway" id="UPA00070">
    <property type="reaction ID" value="UER00119"/>
</dbReference>
<name>A0A2T5MB29_9GAMM</name>
<dbReference type="Gene3D" id="3.40.50.2020">
    <property type="match status" value="1"/>
</dbReference>
<proteinExistence type="inferred from homology"/>